<gene>
    <name evidence="3" type="ORF">FVR03_20195</name>
</gene>
<name>A0A5C8J3V3_9BACT</name>
<sequence>MLMRDFDNIRLPKSSTNEEQETLSRKKFESLFDEKRFILKGEVIDNGIDYRCEIKYDSRKLGFGFNFQLKSKGAADKNTDESYSKSIETSNIEYLINNGQPAFYGFYLADNDNFYYEHLNDFLISIQEKNPDWEDQLSHTLRFHKQLDSRAVDEIYNIALEHGKMMRGLNGRLAMLPSLAQPSDKIIIGLNQRVIDDSEIRNIVERVGFELINEGRWKDIIHVHQEASGNIGTTAKYNLVLGMANYYSGNLLSALSFFKHARLNSNQLPDYLIKYLTFFDTTVKYTLGMMRQEGYEQVIQTLEGDDELGLYVKLEKVREAYTQSVILFEQFVRELKRIISHPNAFGSVSQMAKCELLLHEGYEMNIDYVQGVAAINSHERHNDLSLEDRLVVANQMADARILWDKQIQELIQETTNSKNYFTYHSTLLNQVRVRYQFDVYSALVRVDKQIPNHPSQPLPDSQQRYEAMLAVLEKVLSYFTQIRHTENMIMVLSTKYELEHYLDRMEEASNTMAELEQLIAQSDSEGLRLQVSMLKDAGTTHEKFKDFIDSIFGKAQAEEEEFQAMVHEMKCMDAEERAIAKSFDNIYGIMLFPIGFFQFPASEVDDVFTILNIQDAALRSTFCEMFSRGIMPVANIYHNPISEEGYADGHASEQGLKSTKHFYNIRKAFYIRKYYRIESANEQ</sequence>
<reference evidence="3 4" key="1">
    <citation type="submission" date="2019-08" db="EMBL/GenBank/DDBJ databases">
        <authorList>
            <person name="Shi S."/>
        </authorList>
    </citation>
    <scope>NUCLEOTIDE SEQUENCE [LARGE SCALE GENOMIC DNA]</scope>
    <source>
        <strain evidence="3 4">GY10130</strain>
    </source>
</reference>
<evidence type="ECO:0000313" key="3">
    <source>
        <dbReference type="EMBL" id="TXK30864.1"/>
    </source>
</evidence>
<feature type="domain" description="DUF4365" evidence="2">
    <location>
        <begin position="22"/>
        <end position="155"/>
    </location>
</feature>
<proteinExistence type="predicted"/>
<comment type="caution">
    <text evidence="3">The sequence shown here is derived from an EMBL/GenBank/DDBJ whole genome shotgun (WGS) entry which is preliminary data.</text>
</comment>
<dbReference type="OrthoDB" id="1413206at2"/>
<keyword evidence="1" id="KW-0175">Coiled coil</keyword>
<dbReference type="EMBL" id="VRTY01000104">
    <property type="protein sequence ID" value="TXK30864.1"/>
    <property type="molecule type" value="Genomic_DNA"/>
</dbReference>
<protein>
    <submittedName>
        <fullName evidence="3">DUF4365 domain-containing protein</fullName>
    </submittedName>
</protein>
<accession>A0A5C8J3V3</accession>
<dbReference type="Pfam" id="PF14280">
    <property type="entry name" value="DUF4365"/>
    <property type="match status" value="1"/>
</dbReference>
<dbReference type="Proteomes" id="UP000321926">
    <property type="component" value="Unassembled WGS sequence"/>
</dbReference>
<dbReference type="InterPro" id="IPR025375">
    <property type="entry name" value="DUF4365"/>
</dbReference>
<dbReference type="AlphaFoldDB" id="A0A5C8J3V3"/>
<feature type="coiled-coil region" evidence="1">
    <location>
        <begin position="498"/>
        <end position="525"/>
    </location>
</feature>
<evidence type="ECO:0000256" key="1">
    <source>
        <dbReference type="SAM" id="Coils"/>
    </source>
</evidence>
<keyword evidence="4" id="KW-1185">Reference proteome</keyword>
<evidence type="ECO:0000259" key="2">
    <source>
        <dbReference type="Pfam" id="PF14280"/>
    </source>
</evidence>
<organism evidence="3 4">
    <name type="scientific">Pontibacter qinzhouensis</name>
    <dbReference type="NCBI Taxonomy" id="2603253"/>
    <lineage>
        <taxon>Bacteria</taxon>
        <taxon>Pseudomonadati</taxon>
        <taxon>Bacteroidota</taxon>
        <taxon>Cytophagia</taxon>
        <taxon>Cytophagales</taxon>
        <taxon>Hymenobacteraceae</taxon>
        <taxon>Pontibacter</taxon>
    </lineage>
</organism>
<evidence type="ECO:0000313" key="4">
    <source>
        <dbReference type="Proteomes" id="UP000321926"/>
    </source>
</evidence>